<dbReference type="InterPro" id="IPR007367">
    <property type="entry name" value="DUF433"/>
</dbReference>
<gene>
    <name evidence="1" type="ORF">D0Z08_19320</name>
</gene>
<accession>A0A417XYE4</accession>
<dbReference type="SUPFAM" id="SSF46689">
    <property type="entry name" value="Homeodomain-like"/>
    <property type="match status" value="1"/>
</dbReference>
<proteinExistence type="predicted"/>
<evidence type="ECO:0000313" key="2">
    <source>
        <dbReference type="Proteomes" id="UP000283644"/>
    </source>
</evidence>
<sequence>MSESRVVADHRIMGGVPCIRGTRIPVATIVGLVAQGRSVDEIVADYSQLSAADVRAALEFAAAAVSERQVPLRTTA</sequence>
<dbReference type="Gene3D" id="1.10.10.10">
    <property type="entry name" value="Winged helix-like DNA-binding domain superfamily/Winged helix DNA-binding domain"/>
    <property type="match status" value="1"/>
</dbReference>
<evidence type="ECO:0000313" key="1">
    <source>
        <dbReference type="EMBL" id="RHW25381.1"/>
    </source>
</evidence>
<reference evidence="1 2" key="1">
    <citation type="submission" date="2018-09" db="EMBL/GenBank/DDBJ databases">
        <title>Genome sequencing of Nocardioides immobilis CCTCC AB 2017083 for comparison to Nocardioides silvaticus.</title>
        <authorList>
            <person name="Li C."/>
            <person name="Wang G."/>
        </authorList>
    </citation>
    <scope>NUCLEOTIDE SEQUENCE [LARGE SCALE GENOMIC DNA]</scope>
    <source>
        <strain evidence="1 2">CCTCC AB 2017083</strain>
    </source>
</reference>
<organism evidence="1 2">
    <name type="scientific">Nocardioides immobilis</name>
    <dbReference type="NCBI Taxonomy" id="2049295"/>
    <lineage>
        <taxon>Bacteria</taxon>
        <taxon>Bacillati</taxon>
        <taxon>Actinomycetota</taxon>
        <taxon>Actinomycetes</taxon>
        <taxon>Propionibacteriales</taxon>
        <taxon>Nocardioidaceae</taxon>
        <taxon>Nocardioides</taxon>
    </lineage>
</organism>
<dbReference type="AlphaFoldDB" id="A0A417XYE4"/>
<keyword evidence="2" id="KW-1185">Reference proteome</keyword>
<dbReference type="PANTHER" id="PTHR34849:SF3">
    <property type="entry name" value="SSR2962 PROTEIN"/>
    <property type="match status" value="1"/>
</dbReference>
<dbReference type="InterPro" id="IPR009057">
    <property type="entry name" value="Homeodomain-like_sf"/>
</dbReference>
<comment type="caution">
    <text evidence="1">The sequence shown here is derived from an EMBL/GenBank/DDBJ whole genome shotgun (WGS) entry which is preliminary data.</text>
</comment>
<dbReference type="InterPro" id="IPR036388">
    <property type="entry name" value="WH-like_DNA-bd_sf"/>
</dbReference>
<protein>
    <submittedName>
        <fullName evidence="1">DUF433 domain-containing protein</fullName>
    </submittedName>
</protein>
<dbReference type="Proteomes" id="UP000283644">
    <property type="component" value="Unassembled WGS sequence"/>
</dbReference>
<name>A0A417XYE4_9ACTN</name>
<dbReference type="EMBL" id="QXGH01000024">
    <property type="protein sequence ID" value="RHW25381.1"/>
    <property type="molecule type" value="Genomic_DNA"/>
</dbReference>
<dbReference type="RefSeq" id="WP_118926896.1">
    <property type="nucleotide sequence ID" value="NZ_QXGH01000024.1"/>
</dbReference>
<dbReference type="Pfam" id="PF04255">
    <property type="entry name" value="DUF433"/>
    <property type="match status" value="1"/>
</dbReference>
<dbReference type="OrthoDB" id="200074at2"/>
<dbReference type="PANTHER" id="PTHR34849">
    <property type="entry name" value="SSL5025 PROTEIN"/>
    <property type="match status" value="1"/>
</dbReference>